<evidence type="ECO:0000259" key="1">
    <source>
        <dbReference type="Pfam" id="PF22525"/>
    </source>
</evidence>
<dbReference type="InterPro" id="IPR055201">
    <property type="entry name" value="IHF-like_H2TH"/>
</dbReference>
<name>A0ABP9G1T8_9MICC</name>
<proteinExistence type="predicted"/>
<feature type="domain" description="Integration host factor-like helix-two turn-helix" evidence="1">
    <location>
        <begin position="35"/>
        <end position="100"/>
    </location>
</feature>
<dbReference type="RefSeq" id="WP_345478253.1">
    <property type="nucleotide sequence ID" value="NZ_BAABLW010000007.1"/>
</dbReference>
<sequence length="106" mass="11517">MALRELTQEERDTARKKALAARTERAEVKRDFGNGRLSFEQVLAQADSSEAVARLKTIELLEALPGVGRVTATKILEDHGVSINRRLGGLGSKQRGALAKHLAQLG</sequence>
<evidence type="ECO:0000313" key="3">
    <source>
        <dbReference type="Proteomes" id="UP001500368"/>
    </source>
</evidence>
<dbReference type="InterPro" id="IPR047806">
    <property type="entry name" value="IHF_actinobact"/>
</dbReference>
<gene>
    <name evidence="2" type="ORF">GCM10025790_24160</name>
</gene>
<reference evidence="3" key="1">
    <citation type="journal article" date="2019" name="Int. J. Syst. Evol. Microbiol.">
        <title>The Global Catalogue of Microorganisms (GCM) 10K type strain sequencing project: providing services to taxonomists for standard genome sequencing and annotation.</title>
        <authorList>
            <consortium name="The Broad Institute Genomics Platform"/>
            <consortium name="The Broad Institute Genome Sequencing Center for Infectious Disease"/>
            <person name="Wu L."/>
            <person name="Ma J."/>
        </authorList>
    </citation>
    <scope>NUCLEOTIDE SEQUENCE [LARGE SCALE GENOMIC DNA]</scope>
    <source>
        <strain evidence="3">JCM 19129</strain>
    </source>
</reference>
<dbReference type="EMBL" id="BAABLW010000007">
    <property type="protein sequence ID" value="GAA4925731.1"/>
    <property type="molecule type" value="Genomic_DNA"/>
</dbReference>
<dbReference type="Proteomes" id="UP001500368">
    <property type="component" value="Unassembled WGS sequence"/>
</dbReference>
<keyword evidence="3" id="KW-1185">Reference proteome</keyword>
<dbReference type="NCBIfam" id="NF041260">
    <property type="entry name" value="actino_IHF"/>
    <property type="match status" value="1"/>
</dbReference>
<protein>
    <submittedName>
        <fullName evidence="2">Integration host factor</fullName>
    </submittedName>
</protein>
<organism evidence="2 3">
    <name type="scientific">Nesterenkonia rhizosphaerae</name>
    <dbReference type="NCBI Taxonomy" id="1348272"/>
    <lineage>
        <taxon>Bacteria</taxon>
        <taxon>Bacillati</taxon>
        <taxon>Actinomycetota</taxon>
        <taxon>Actinomycetes</taxon>
        <taxon>Micrococcales</taxon>
        <taxon>Micrococcaceae</taxon>
        <taxon>Nesterenkonia</taxon>
    </lineage>
</organism>
<dbReference type="SUPFAM" id="SSF46946">
    <property type="entry name" value="S13-like H2TH domain"/>
    <property type="match status" value="1"/>
</dbReference>
<dbReference type="InterPro" id="IPR010979">
    <property type="entry name" value="Ribosomal_uS13-like_H2TH"/>
</dbReference>
<evidence type="ECO:0000313" key="2">
    <source>
        <dbReference type="EMBL" id="GAA4925731.1"/>
    </source>
</evidence>
<dbReference type="Pfam" id="PF22525">
    <property type="entry name" value="H2TH_5"/>
    <property type="match status" value="1"/>
</dbReference>
<dbReference type="Gene3D" id="1.10.8.50">
    <property type="match status" value="1"/>
</dbReference>
<accession>A0ABP9G1T8</accession>
<comment type="caution">
    <text evidence="2">The sequence shown here is derived from an EMBL/GenBank/DDBJ whole genome shotgun (WGS) entry which is preliminary data.</text>
</comment>